<reference evidence="9" key="2">
    <citation type="submission" date="2023-10" db="EMBL/GenBank/DDBJ databases">
        <authorList>
            <person name="Khurajog B."/>
        </authorList>
    </citation>
    <scope>NUCLEOTIDE SEQUENCE</scope>
    <source>
        <strain evidence="9">BF9</strain>
    </source>
</reference>
<dbReference type="AlphaFoldDB" id="A0AAP3U376"/>
<comment type="pathway">
    <text evidence="2 7">Cofactor biosynthesis; tetrahydrofolate biosynthesis; 2-amino-4-hydroxy-6-hydroxymethyl-7,8-dihydropteridine diphosphate from 7,8-dihydroneopterin triphosphate: step 3/4.</text>
</comment>
<dbReference type="EC" id="4.1.2.25" evidence="7"/>
<protein>
    <recommendedName>
        <fullName evidence="7">7,8-dihydroneopterin aldolase</fullName>
        <ecNumber evidence="7">4.1.2.25</ecNumber>
    </recommendedName>
</protein>
<proteinExistence type="inferred from homology"/>
<dbReference type="Proteomes" id="UP001280897">
    <property type="component" value="Unassembled WGS sequence"/>
</dbReference>
<dbReference type="NCBIfam" id="TIGR00525">
    <property type="entry name" value="folB"/>
    <property type="match status" value="1"/>
</dbReference>
<comment type="caution">
    <text evidence="9">The sequence shown here is derived from an EMBL/GenBank/DDBJ whole genome shotgun (WGS) entry which is preliminary data.</text>
</comment>
<keyword evidence="4 7" id="KW-0289">Folate biosynthesis</keyword>
<dbReference type="PANTHER" id="PTHR42844">
    <property type="entry name" value="DIHYDRONEOPTERIN ALDOLASE 1-RELATED"/>
    <property type="match status" value="1"/>
</dbReference>
<evidence type="ECO:0000256" key="5">
    <source>
        <dbReference type="ARBA" id="ARBA00023239"/>
    </source>
</evidence>
<evidence type="ECO:0000313" key="9">
    <source>
        <dbReference type="EMBL" id="MDV2620400.1"/>
    </source>
</evidence>
<evidence type="ECO:0000256" key="6">
    <source>
        <dbReference type="ARBA" id="ARBA00037702"/>
    </source>
</evidence>
<dbReference type="NCBIfam" id="TIGR00526">
    <property type="entry name" value="folB_dom"/>
    <property type="match status" value="1"/>
</dbReference>
<reference evidence="9" key="1">
    <citation type="journal article" date="2023" name="PeerJ">
        <title>Selection and evaluation of lactic acid bacteria from chicken feces in Thailand as potential probiotics.</title>
        <authorList>
            <person name="Khurajog B."/>
            <person name="Disastra Y."/>
            <person name="Lawwyne L.D."/>
            <person name="Sirichokchatchawan W."/>
            <person name="Niyomtham W."/>
            <person name="Yindee J."/>
            <person name="Hampson D.J."/>
            <person name="Prapasarakul N."/>
        </authorList>
    </citation>
    <scope>NUCLEOTIDE SEQUENCE</scope>
    <source>
        <strain evidence="9">BF9</strain>
    </source>
</reference>
<evidence type="ECO:0000256" key="3">
    <source>
        <dbReference type="ARBA" id="ARBA00005708"/>
    </source>
</evidence>
<dbReference type="SUPFAM" id="SSF55620">
    <property type="entry name" value="Tetrahydrobiopterin biosynthesis enzymes-like"/>
    <property type="match status" value="1"/>
</dbReference>
<comment type="function">
    <text evidence="6 7">Catalyzes the conversion of 7,8-dihydroneopterin to 6-hydroxymethyl-7,8-dihydropterin.</text>
</comment>
<dbReference type="GO" id="GO:0046656">
    <property type="term" value="P:folic acid biosynthetic process"/>
    <property type="evidence" value="ECO:0007669"/>
    <property type="project" value="UniProtKB-UniRule"/>
</dbReference>
<evidence type="ECO:0000256" key="1">
    <source>
        <dbReference type="ARBA" id="ARBA00001353"/>
    </source>
</evidence>
<dbReference type="RefSeq" id="WP_080548161.1">
    <property type="nucleotide sequence ID" value="NZ_CAKMBA010000001.1"/>
</dbReference>
<dbReference type="SMART" id="SM00905">
    <property type="entry name" value="FolB"/>
    <property type="match status" value="1"/>
</dbReference>
<dbReference type="InterPro" id="IPR043133">
    <property type="entry name" value="GTP-CH-I_C/QueF"/>
</dbReference>
<organism evidence="9 10">
    <name type="scientific">Pediococcus acidilactici</name>
    <dbReference type="NCBI Taxonomy" id="1254"/>
    <lineage>
        <taxon>Bacteria</taxon>
        <taxon>Bacillati</taxon>
        <taxon>Bacillota</taxon>
        <taxon>Bacilli</taxon>
        <taxon>Lactobacillales</taxon>
        <taxon>Lactobacillaceae</taxon>
        <taxon>Pediococcus</taxon>
        <taxon>Pediococcus acidilactici group</taxon>
    </lineage>
</organism>
<dbReference type="Gene3D" id="3.30.1130.10">
    <property type="match status" value="1"/>
</dbReference>
<dbReference type="GeneID" id="57365896"/>
<accession>A0AAP3U376</accession>
<dbReference type="EMBL" id="JAWJAV010000001">
    <property type="protein sequence ID" value="MDV2620400.1"/>
    <property type="molecule type" value="Genomic_DNA"/>
</dbReference>
<evidence type="ECO:0000256" key="7">
    <source>
        <dbReference type="RuleBase" id="RU362079"/>
    </source>
</evidence>
<dbReference type="GO" id="GO:0004150">
    <property type="term" value="F:dihydroneopterin aldolase activity"/>
    <property type="evidence" value="ECO:0007669"/>
    <property type="project" value="UniProtKB-UniRule"/>
</dbReference>
<dbReference type="Pfam" id="PF02152">
    <property type="entry name" value="FolB"/>
    <property type="match status" value="1"/>
</dbReference>
<dbReference type="InterPro" id="IPR006156">
    <property type="entry name" value="Dihydroneopterin_aldolase"/>
</dbReference>
<gene>
    <name evidence="9" type="primary">folB</name>
    <name evidence="9" type="ORF">R0G89_01435</name>
</gene>
<comment type="similarity">
    <text evidence="3 7">Belongs to the DHNA family.</text>
</comment>
<sequence>MGKIRINNMQFYTYNGVLPEEKKLGQKIEIDAELTYPIEERVKHDDLTETVSYSAVYKTVEEFVLTHNYDLIESVANHLLELILREYPSLQAVRLKIRKYSVPINGHFDNVEIEVSGQQNG</sequence>
<name>A0AAP3U376_PEDAC</name>
<feature type="domain" description="Dihydroneopterin aldolase/epimerase" evidence="8">
    <location>
        <begin position="4"/>
        <end position="117"/>
    </location>
</feature>
<dbReference type="GO" id="GO:0005737">
    <property type="term" value="C:cytoplasm"/>
    <property type="evidence" value="ECO:0007669"/>
    <property type="project" value="TreeGrafter"/>
</dbReference>
<evidence type="ECO:0000313" key="10">
    <source>
        <dbReference type="Proteomes" id="UP001280897"/>
    </source>
</evidence>
<keyword evidence="5 7" id="KW-0456">Lyase</keyword>
<evidence type="ECO:0000259" key="8">
    <source>
        <dbReference type="SMART" id="SM00905"/>
    </source>
</evidence>
<dbReference type="InterPro" id="IPR006157">
    <property type="entry name" value="FolB_dom"/>
</dbReference>
<evidence type="ECO:0000256" key="4">
    <source>
        <dbReference type="ARBA" id="ARBA00022909"/>
    </source>
</evidence>
<comment type="catalytic activity">
    <reaction evidence="1 7">
        <text>7,8-dihydroneopterin = 6-hydroxymethyl-7,8-dihydropterin + glycolaldehyde</text>
        <dbReference type="Rhea" id="RHEA:10540"/>
        <dbReference type="ChEBI" id="CHEBI:17001"/>
        <dbReference type="ChEBI" id="CHEBI:17071"/>
        <dbReference type="ChEBI" id="CHEBI:44841"/>
        <dbReference type="EC" id="4.1.2.25"/>
    </reaction>
</comment>
<dbReference type="PANTHER" id="PTHR42844:SF1">
    <property type="entry name" value="DIHYDRONEOPTERIN ALDOLASE 1-RELATED"/>
    <property type="match status" value="1"/>
</dbReference>
<evidence type="ECO:0000256" key="2">
    <source>
        <dbReference type="ARBA" id="ARBA00005013"/>
    </source>
</evidence>
<dbReference type="GO" id="GO:0046654">
    <property type="term" value="P:tetrahydrofolate biosynthetic process"/>
    <property type="evidence" value="ECO:0007669"/>
    <property type="project" value="UniProtKB-UniRule"/>
</dbReference>